<dbReference type="NCBIfam" id="TIGR01172">
    <property type="entry name" value="cysE"/>
    <property type="match status" value="1"/>
</dbReference>
<evidence type="ECO:0000256" key="6">
    <source>
        <dbReference type="ARBA" id="ARBA00049486"/>
    </source>
</evidence>
<accession>A0ABP8V6I8</accession>
<dbReference type="InterPro" id="IPR011004">
    <property type="entry name" value="Trimer_LpxA-like_sf"/>
</dbReference>
<dbReference type="NCBIfam" id="NF041874">
    <property type="entry name" value="EPS_EpsC"/>
    <property type="match status" value="1"/>
</dbReference>
<evidence type="ECO:0000256" key="3">
    <source>
        <dbReference type="ARBA" id="ARBA00022605"/>
    </source>
</evidence>
<dbReference type="RefSeq" id="WP_345197499.1">
    <property type="nucleotide sequence ID" value="NZ_BAABFL010000440.1"/>
</dbReference>
<evidence type="ECO:0000256" key="2">
    <source>
        <dbReference type="ARBA" id="ARBA00013266"/>
    </source>
</evidence>
<comment type="similarity">
    <text evidence="1">Belongs to the transferase hexapeptide repeat family.</text>
</comment>
<sequence>MFERIREDVSSVFARDPAARNTFEVLTNYPGLHALLLHRLAHKVWLAGFKWLARCISTFSRWLTGIEIHPGATIGRRFFIDHGMGVVIGETAEIGDDVTLYQGVTLGGTTLNKGKRHPTLGNGVIVGAGAKVLGPFTVGANAKVGSNAVVTKAVPEGATVVGIPGRIIRKRHVDEARRQAMAEKMGFDAYAVTSDMPDPTAQAITAMLDHLHAVEFRIETMCQALREKGVDCGEAGLPKLKDEDFESVSVKQHKAPATEGA</sequence>
<dbReference type="InterPro" id="IPR042122">
    <property type="entry name" value="Ser_AcTrfase_N_sf"/>
</dbReference>
<dbReference type="InterPro" id="IPR001451">
    <property type="entry name" value="Hexapep"/>
</dbReference>
<evidence type="ECO:0000313" key="8">
    <source>
        <dbReference type="Proteomes" id="UP001500604"/>
    </source>
</evidence>
<evidence type="ECO:0000313" key="7">
    <source>
        <dbReference type="EMBL" id="GAA4651169.1"/>
    </source>
</evidence>
<organism evidence="7 8">
    <name type="scientific">Kistimonas scapharcae</name>
    <dbReference type="NCBI Taxonomy" id="1036133"/>
    <lineage>
        <taxon>Bacteria</taxon>
        <taxon>Pseudomonadati</taxon>
        <taxon>Pseudomonadota</taxon>
        <taxon>Gammaproteobacteria</taxon>
        <taxon>Oceanospirillales</taxon>
        <taxon>Endozoicomonadaceae</taxon>
        <taxon>Kistimonas</taxon>
    </lineage>
</organism>
<dbReference type="Pfam" id="PF00132">
    <property type="entry name" value="Hexapep"/>
    <property type="match status" value="1"/>
</dbReference>
<dbReference type="CDD" id="cd03354">
    <property type="entry name" value="LbH_SAT"/>
    <property type="match status" value="1"/>
</dbReference>
<keyword evidence="5" id="KW-0012">Acyltransferase</keyword>
<name>A0ABP8V6I8_9GAMM</name>
<dbReference type="SUPFAM" id="SSF51161">
    <property type="entry name" value="Trimeric LpxA-like enzymes"/>
    <property type="match status" value="1"/>
</dbReference>
<dbReference type="InterPro" id="IPR045304">
    <property type="entry name" value="LbH_SAT"/>
</dbReference>
<dbReference type="Proteomes" id="UP001500604">
    <property type="component" value="Unassembled WGS sequence"/>
</dbReference>
<dbReference type="PANTHER" id="PTHR42811">
    <property type="entry name" value="SERINE ACETYLTRANSFERASE"/>
    <property type="match status" value="1"/>
</dbReference>
<dbReference type="Gene3D" id="2.160.10.10">
    <property type="entry name" value="Hexapeptide repeat proteins"/>
    <property type="match status" value="1"/>
</dbReference>
<evidence type="ECO:0000256" key="5">
    <source>
        <dbReference type="ARBA" id="ARBA00023315"/>
    </source>
</evidence>
<proteinExistence type="inferred from homology"/>
<dbReference type="InterPro" id="IPR005881">
    <property type="entry name" value="Ser_O-AcTrfase"/>
</dbReference>
<evidence type="ECO:0000256" key="4">
    <source>
        <dbReference type="ARBA" id="ARBA00022679"/>
    </source>
</evidence>
<keyword evidence="3" id="KW-0028">Amino-acid biosynthesis</keyword>
<reference evidence="8" key="1">
    <citation type="journal article" date="2019" name="Int. J. Syst. Evol. Microbiol.">
        <title>The Global Catalogue of Microorganisms (GCM) 10K type strain sequencing project: providing services to taxonomists for standard genome sequencing and annotation.</title>
        <authorList>
            <consortium name="The Broad Institute Genomics Platform"/>
            <consortium name="The Broad Institute Genome Sequencing Center for Infectious Disease"/>
            <person name="Wu L."/>
            <person name="Ma J."/>
        </authorList>
    </citation>
    <scope>NUCLEOTIDE SEQUENCE [LARGE SCALE GENOMIC DNA]</scope>
    <source>
        <strain evidence="8">JCM 17805</strain>
    </source>
</reference>
<dbReference type="InterPro" id="IPR053376">
    <property type="entry name" value="Serine_acetyltransferase"/>
</dbReference>
<comment type="catalytic activity">
    <reaction evidence="6">
        <text>L-serine + acetyl-CoA = O-acetyl-L-serine + CoA</text>
        <dbReference type="Rhea" id="RHEA:24560"/>
        <dbReference type="ChEBI" id="CHEBI:33384"/>
        <dbReference type="ChEBI" id="CHEBI:57287"/>
        <dbReference type="ChEBI" id="CHEBI:57288"/>
        <dbReference type="ChEBI" id="CHEBI:58340"/>
        <dbReference type="EC" id="2.3.1.30"/>
    </reaction>
</comment>
<dbReference type="EC" id="2.3.1.30" evidence="2"/>
<gene>
    <name evidence="7" type="primary">cysE</name>
    <name evidence="7" type="ORF">GCM10023116_34520</name>
</gene>
<protein>
    <recommendedName>
        <fullName evidence="2">serine O-acetyltransferase</fullName>
        <ecNumber evidence="2">2.3.1.30</ecNumber>
    </recommendedName>
</protein>
<evidence type="ECO:0000256" key="1">
    <source>
        <dbReference type="ARBA" id="ARBA00007274"/>
    </source>
</evidence>
<dbReference type="Gene3D" id="1.10.3130.10">
    <property type="entry name" value="serine acetyltransferase, domain 1"/>
    <property type="match status" value="1"/>
</dbReference>
<keyword evidence="4" id="KW-0808">Transferase</keyword>
<keyword evidence="8" id="KW-1185">Reference proteome</keyword>
<dbReference type="EMBL" id="BAABFL010000440">
    <property type="protein sequence ID" value="GAA4651169.1"/>
    <property type="molecule type" value="Genomic_DNA"/>
</dbReference>
<comment type="caution">
    <text evidence="7">The sequence shown here is derived from an EMBL/GenBank/DDBJ whole genome shotgun (WGS) entry which is preliminary data.</text>
</comment>